<dbReference type="OrthoDB" id="1434147at2"/>
<organism evidence="2 4">
    <name type="scientific">Flagellimonas aequoris</name>
    <dbReference type="NCBI Taxonomy" id="2306997"/>
    <lineage>
        <taxon>Bacteria</taxon>
        <taxon>Pseudomonadati</taxon>
        <taxon>Bacteroidota</taxon>
        <taxon>Flavobacteriia</taxon>
        <taxon>Flavobacteriales</taxon>
        <taxon>Flavobacteriaceae</taxon>
        <taxon>Flagellimonas</taxon>
    </lineage>
</organism>
<dbReference type="EMBL" id="QXFJ01000030">
    <property type="protein sequence ID" value="RIV68716.1"/>
    <property type="molecule type" value="Genomic_DNA"/>
</dbReference>
<comment type="caution">
    <text evidence="2">The sequence shown here is derived from an EMBL/GenBank/DDBJ whole genome shotgun (WGS) entry which is preliminary data.</text>
</comment>
<evidence type="ECO:0000256" key="1">
    <source>
        <dbReference type="SAM" id="Phobius"/>
    </source>
</evidence>
<evidence type="ECO:0000313" key="5">
    <source>
        <dbReference type="Proteomes" id="UP000321528"/>
    </source>
</evidence>
<dbReference type="Proteomes" id="UP000284189">
    <property type="component" value="Unassembled WGS sequence"/>
</dbReference>
<dbReference type="Proteomes" id="UP000321528">
    <property type="component" value="Unassembled WGS sequence"/>
</dbReference>
<reference evidence="3 5" key="2">
    <citation type="submission" date="2019-07" db="EMBL/GenBank/DDBJ databases">
        <title>Draft genome of two Muricauda strains isolated from deep sea.</title>
        <authorList>
            <person name="Sun C."/>
        </authorList>
    </citation>
    <scope>NUCLEOTIDE SEQUENCE [LARGE SCALE GENOMIC DNA]</scope>
    <source>
        <strain evidence="3 5">NH166</strain>
    </source>
</reference>
<keyword evidence="1" id="KW-1133">Transmembrane helix</keyword>
<dbReference type="RefSeq" id="WP_119641555.1">
    <property type="nucleotide sequence ID" value="NZ_QXFJ01000030.1"/>
</dbReference>
<feature type="transmembrane region" description="Helical" evidence="1">
    <location>
        <begin position="12"/>
        <end position="28"/>
    </location>
</feature>
<feature type="transmembrane region" description="Helical" evidence="1">
    <location>
        <begin position="103"/>
        <end position="133"/>
    </location>
</feature>
<evidence type="ECO:0000313" key="3">
    <source>
        <dbReference type="EMBL" id="TXK00415.1"/>
    </source>
</evidence>
<name>A0A418N4H8_9FLAO</name>
<keyword evidence="1" id="KW-0812">Transmembrane</keyword>
<reference evidence="2 4" key="1">
    <citation type="submission" date="2018-08" db="EMBL/GenBank/DDBJ databases">
        <title>Proposal of Muricauda 72 sp.nov. and Muricauda NH166 sp.nov., isolated from seawater.</title>
        <authorList>
            <person name="Cheng H."/>
            <person name="Wu Y.-H."/>
            <person name="Guo L.-L."/>
            <person name="Xu X.-W."/>
        </authorList>
    </citation>
    <scope>NUCLEOTIDE SEQUENCE [LARGE SCALE GENOMIC DNA]</scope>
    <source>
        <strain evidence="2 4">NH166</strain>
    </source>
</reference>
<dbReference type="AlphaFoldDB" id="A0A418N4H8"/>
<keyword evidence="5" id="KW-1185">Reference proteome</keyword>
<accession>A0A418N4H8</accession>
<feature type="transmembrane region" description="Helical" evidence="1">
    <location>
        <begin position="48"/>
        <end position="69"/>
    </location>
</feature>
<dbReference type="EMBL" id="VNWL01000029">
    <property type="protein sequence ID" value="TXK00415.1"/>
    <property type="molecule type" value="Genomic_DNA"/>
</dbReference>
<sequence>MPNSTIRTIKDYLPVIYIFLVCFGYFSENIYYQKFDIDILDYLSVQELIFIFIPSGAALTIGLLIYFIMIMPQIMLGFEFGPFKFINYVVKFREHLNSKNKKILLFIYELIETIVAIVVILGPIAGFFYLAFVNDFKTGIAKNSFVYYLLLIWVPLFVVKSLIEISKNTNKINKSLLLVFSIIMIMELLDSYQKLDKANNVLEGYGKYAVYVELKKEHDPIVTDENLIFIGQTKDYIFFRRLKDSVNCIYNKNDINEILIK</sequence>
<proteinExistence type="predicted"/>
<keyword evidence="1" id="KW-0472">Membrane</keyword>
<evidence type="ECO:0000313" key="4">
    <source>
        <dbReference type="Proteomes" id="UP000284189"/>
    </source>
</evidence>
<evidence type="ECO:0000313" key="2">
    <source>
        <dbReference type="EMBL" id="RIV68716.1"/>
    </source>
</evidence>
<gene>
    <name evidence="2" type="ORF">D2U88_16130</name>
    <name evidence="3" type="ORF">FQ019_15950</name>
</gene>
<feature type="transmembrane region" description="Helical" evidence="1">
    <location>
        <begin position="145"/>
        <end position="163"/>
    </location>
</feature>
<protein>
    <submittedName>
        <fullName evidence="2">Uncharacterized protein</fullName>
    </submittedName>
</protein>